<dbReference type="Gene3D" id="3.40.390.30">
    <property type="entry name" value="Metalloproteases ('zincins'), catalytic domain"/>
    <property type="match status" value="1"/>
</dbReference>
<feature type="binding site" evidence="9">
    <location>
        <position position="121"/>
    </location>
    <ligand>
        <name>Zn(2+)</name>
        <dbReference type="ChEBI" id="CHEBI:29105"/>
        <note>catalytic</note>
    </ligand>
</feature>
<keyword evidence="5 9" id="KW-0479">Metal-binding</keyword>
<dbReference type="PANTHER" id="PTHR46986">
    <property type="entry name" value="ENDORIBONUCLEASE YBEY, CHLOROPLASTIC"/>
    <property type="match status" value="1"/>
</dbReference>
<dbReference type="PANTHER" id="PTHR46986:SF1">
    <property type="entry name" value="ENDORIBONUCLEASE YBEY, CHLOROPLASTIC"/>
    <property type="match status" value="1"/>
</dbReference>
<dbReference type="PROSITE" id="PS01306">
    <property type="entry name" value="UPF0054"/>
    <property type="match status" value="1"/>
</dbReference>
<proteinExistence type="inferred from homology"/>
<dbReference type="RefSeq" id="WP_353894356.1">
    <property type="nucleotide sequence ID" value="NZ_CP159485.1"/>
</dbReference>
<evidence type="ECO:0000256" key="2">
    <source>
        <dbReference type="ARBA" id="ARBA00022517"/>
    </source>
</evidence>
<comment type="cofactor">
    <cofactor evidence="9">
        <name>Zn(2+)</name>
        <dbReference type="ChEBI" id="CHEBI:29105"/>
    </cofactor>
    <text evidence="9">Binds 1 zinc ion.</text>
</comment>
<dbReference type="NCBIfam" id="TIGR00043">
    <property type="entry name" value="rRNA maturation RNase YbeY"/>
    <property type="match status" value="1"/>
</dbReference>
<dbReference type="GO" id="GO:0006364">
    <property type="term" value="P:rRNA processing"/>
    <property type="evidence" value="ECO:0007669"/>
    <property type="project" value="UniProtKB-UniRule"/>
</dbReference>
<dbReference type="InterPro" id="IPR020549">
    <property type="entry name" value="YbeY_CS"/>
</dbReference>
<keyword evidence="3 9" id="KW-0698">rRNA processing</keyword>
<dbReference type="GO" id="GO:0004521">
    <property type="term" value="F:RNA endonuclease activity"/>
    <property type="evidence" value="ECO:0007669"/>
    <property type="project" value="UniProtKB-UniRule"/>
</dbReference>
<keyword evidence="7 9" id="KW-0378">Hydrolase</keyword>
<evidence type="ECO:0000256" key="5">
    <source>
        <dbReference type="ARBA" id="ARBA00022723"/>
    </source>
</evidence>
<keyword evidence="9" id="KW-0963">Cytoplasm</keyword>
<feature type="binding site" evidence="9">
    <location>
        <position position="111"/>
    </location>
    <ligand>
        <name>Zn(2+)</name>
        <dbReference type="ChEBI" id="CHEBI:29105"/>
        <note>catalytic</note>
    </ligand>
</feature>
<dbReference type="GO" id="GO:0008270">
    <property type="term" value="F:zinc ion binding"/>
    <property type="evidence" value="ECO:0007669"/>
    <property type="project" value="UniProtKB-UniRule"/>
</dbReference>
<reference evidence="10" key="2">
    <citation type="submission" date="2024-06" db="EMBL/GenBank/DDBJ databases">
        <authorList>
            <person name="Petrova K.O."/>
            <person name="Toshchakov S.V."/>
            <person name="Boltjanskaja Y.V."/>
            <person name="Kevbrin V.V."/>
        </authorList>
    </citation>
    <scope>NUCLEOTIDE SEQUENCE</scope>
    <source>
        <strain evidence="10">Z-710</strain>
    </source>
</reference>
<evidence type="ECO:0000256" key="8">
    <source>
        <dbReference type="ARBA" id="ARBA00022833"/>
    </source>
</evidence>
<dbReference type="SUPFAM" id="SSF55486">
    <property type="entry name" value="Metalloproteases ('zincins'), catalytic domain"/>
    <property type="match status" value="1"/>
</dbReference>
<keyword evidence="6 9" id="KW-0255">Endonuclease</keyword>
<keyword evidence="2 9" id="KW-0690">Ribosome biogenesis</keyword>
<evidence type="ECO:0000256" key="3">
    <source>
        <dbReference type="ARBA" id="ARBA00022552"/>
    </source>
</evidence>
<reference evidence="10" key="1">
    <citation type="journal article" date="2018" name="Antonie Van Leeuwenhoek">
        <title>Proteinivorax hydrogeniformans sp. nov., an anaerobic, haloalkaliphilic bacterium fermenting proteinaceous compounds with high hydrogen production.</title>
        <authorList>
            <person name="Boltyanskaya Y."/>
            <person name="Detkova E."/>
            <person name="Pimenov N."/>
            <person name="Kevbrin V."/>
        </authorList>
    </citation>
    <scope>NUCLEOTIDE SEQUENCE</scope>
    <source>
        <strain evidence="10">Z-710</strain>
    </source>
</reference>
<dbReference type="EMBL" id="CP159485">
    <property type="protein sequence ID" value="XCI29809.1"/>
    <property type="molecule type" value="Genomic_DNA"/>
</dbReference>
<evidence type="ECO:0000256" key="4">
    <source>
        <dbReference type="ARBA" id="ARBA00022722"/>
    </source>
</evidence>
<comment type="function">
    <text evidence="9">Single strand-specific metallo-endoribonuclease involved in late-stage 70S ribosome quality control and in maturation of the 3' terminus of the 16S rRNA.</text>
</comment>
<feature type="binding site" evidence="9">
    <location>
        <position position="115"/>
    </location>
    <ligand>
        <name>Zn(2+)</name>
        <dbReference type="ChEBI" id="CHEBI:29105"/>
        <note>catalytic</note>
    </ligand>
</feature>
<comment type="subcellular location">
    <subcellularLocation>
        <location evidence="9">Cytoplasm</location>
    </subcellularLocation>
</comment>
<dbReference type="GO" id="GO:0005737">
    <property type="term" value="C:cytoplasm"/>
    <property type="evidence" value="ECO:0007669"/>
    <property type="project" value="UniProtKB-SubCell"/>
</dbReference>
<dbReference type="Pfam" id="PF02130">
    <property type="entry name" value="YbeY"/>
    <property type="match status" value="1"/>
</dbReference>
<dbReference type="HAMAP" id="MF_00009">
    <property type="entry name" value="Endoribonucl_YbeY"/>
    <property type="match status" value="1"/>
</dbReference>
<dbReference type="InterPro" id="IPR023091">
    <property type="entry name" value="MetalPrtase_cat_dom_sf_prd"/>
</dbReference>
<dbReference type="EC" id="3.1.-.-" evidence="9"/>
<dbReference type="GO" id="GO:0004222">
    <property type="term" value="F:metalloendopeptidase activity"/>
    <property type="evidence" value="ECO:0007669"/>
    <property type="project" value="InterPro"/>
</dbReference>
<keyword evidence="4 9" id="KW-0540">Nuclease</keyword>
<keyword evidence="8 9" id="KW-0862">Zinc</keyword>
<dbReference type="AlphaFoldDB" id="A0AAU8HWP3"/>
<dbReference type="InterPro" id="IPR002036">
    <property type="entry name" value="YbeY"/>
</dbReference>
<evidence type="ECO:0000256" key="7">
    <source>
        <dbReference type="ARBA" id="ARBA00022801"/>
    </source>
</evidence>
<comment type="similarity">
    <text evidence="1 9">Belongs to the endoribonuclease YbeY family.</text>
</comment>
<protein>
    <recommendedName>
        <fullName evidence="9">Endoribonuclease YbeY</fullName>
        <ecNumber evidence="9">3.1.-.-</ecNumber>
    </recommendedName>
</protein>
<accession>A0AAU8HWP3</accession>
<evidence type="ECO:0000256" key="1">
    <source>
        <dbReference type="ARBA" id="ARBA00010875"/>
    </source>
</evidence>
<name>A0AAU8HWP3_9FIRM</name>
<evidence type="ECO:0000313" key="10">
    <source>
        <dbReference type="EMBL" id="XCI29809.1"/>
    </source>
</evidence>
<sequence>MIDANIEALEELHLDNNIEDYILHACSVISKMENVSNKEVNIIFVDNPFIKHLNEKFRGKDKPTDVLSFPLETGLDDEFLGEIYISLDKAREQAKKYGHSLDREVVFLAIHGLLHLAGYEHDEAPNPKMREKEEKVLEELGLFRG</sequence>
<evidence type="ECO:0000256" key="6">
    <source>
        <dbReference type="ARBA" id="ARBA00022759"/>
    </source>
</evidence>
<evidence type="ECO:0000256" key="9">
    <source>
        <dbReference type="HAMAP-Rule" id="MF_00009"/>
    </source>
</evidence>
<organism evidence="10">
    <name type="scientific">Proteinivorax hydrogeniformans</name>
    <dbReference type="NCBI Taxonomy" id="1826727"/>
    <lineage>
        <taxon>Bacteria</taxon>
        <taxon>Bacillati</taxon>
        <taxon>Bacillota</taxon>
        <taxon>Clostridia</taxon>
        <taxon>Eubacteriales</taxon>
        <taxon>Proteinivoracaceae</taxon>
        <taxon>Proteinivorax</taxon>
    </lineage>
</organism>
<gene>
    <name evidence="9 10" type="primary">ybeY</name>
    <name evidence="10" type="ORF">PRVXH_001153</name>
</gene>